<dbReference type="Pfam" id="PF09350">
    <property type="entry name" value="DJC28_CD"/>
    <property type="match status" value="1"/>
</dbReference>
<dbReference type="Proteomes" id="UP000503003">
    <property type="component" value="Chromosome 2"/>
</dbReference>
<sequence>MSSLIDQIAEQRIMKAIEEGQLKYLAGHGKPLELEDDRMVPEHLRVGYRILKNAGYIPPELEDRNSALKMCDLLDQCRKSSYAEVETIKKLREIELRMKIRGVDTRFIYQYLHRNKTD</sequence>
<keyword evidence="3" id="KW-1185">Reference proteome</keyword>
<dbReference type="EMBL" id="CP049332">
    <property type="protein sequence ID" value="QIH44113.1"/>
    <property type="molecule type" value="Genomic_DNA"/>
</dbReference>
<evidence type="ECO:0000259" key="1">
    <source>
        <dbReference type="Pfam" id="PF09350"/>
    </source>
</evidence>
<gene>
    <name evidence="2" type="ORF">G5S32_19290</name>
</gene>
<reference evidence="2 3" key="1">
    <citation type="submission" date="2020-02" db="EMBL/GenBank/DDBJ databases">
        <title>A complete genome of a marine bacterium Vibrio sp. ZWAL4003 isolated from the mangrove sediment with the ability to degrade polysaccharides.</title>
        <authorList>
            <person name="Wu J."/>
            <person name="Qu W."/>
            <person name="Zeng R."/>
        </authorList>
    </citation>
    <scope>NUCLEOTIDE SEQUENCE [LARGE SCALE GENOMIC DNA]</scope>
    <source>
        <strain evidence="2 3">ZWAL4003</strain>
    </source>
</reference>
<accession>A0A6G7CPX9</accession>
<dbReference type="KEGG" id="vzi:G5S32_19290"/>
<dbReference type="InterPro" id="IPR052573">
    <property type="entry name" value="DnaJ_C_subfamily_28"/>
</dbReference>
<proteinExistence type="predicted"/>
<dbReference type="PANTHER" id="PTHR39158">
    <property type="entry name" value="OS08G0560600 PROTEIN"/>
    <property type="match status" value="1"/>
</dbReference>
<dbReference type="PANTHER" id="PTHR39158:SF1">
    <property type="entry name" value="DNAJ HOMOLOG SUBFAMILY C MEMBER 28"/>
    <property type="match status" value="1"/>
</dbReference>
<feature type="domain" description="DnaJ homologue subfamily C member 28 conserved" evidence="1">
    <location>
        <begin position="8"/>
        <end position="74"/>
    </location>
</feature>
<dbReference type="AlphaFoldDB" id="A0A6G7CPX9"/>
<evidence type="ECO:0000313" key="2">
    <source>
        <dbReference type="EMBL" id="QIH44113.1"/>
    </source>
</evidence>
<dbReference type="InterPro" id="IPR018961">
    <property type="entry name" value="DnaJ_homolog_subfam-C_membr-28"/>
</dbReference>
<dbReference type="RefSeq" id="WP_165313775.1">
    <property type="nucleotide sequence ID" value="NZ_CP049332.1"/>
</dbReference>
<organism evidence="2 3">
    <name type="scientific">Vibrio ziniensis</name>
    <dbReference type="NCBI Taxonomy" id="2711221"/>
    <lineage>
        <taxon>Bacteria</taxon>
        <taxon>Pseudomonadati</taxon>
        <taxon>Pseudomonadota</taxon>
        <taxon>Gammaproteobacteria</taxon>
        <taxon>Vibrionales</taxon>
        <taxon>Vibrionaceae</taxon>
        <taxon>Vibrio</taxon>
    </lineage>
</organism>
<name>A0A6G7CPX9_9VIBR</name>
<evidence type="ECO:0000313" key="3">
    <source>
        <dbReference type="Proteomes" id="UP000503003"/>
    </source>
</evidence>
<protein>
    <submittedName>
        <fullName evidence="2">DUF1992 domain-containing protein</fullName>
    </submittedName>
</protein>